<feature type="transmembrane region" description="Helical" evidence="2">
    <location>
        <begin position="187"/>
        <end position="207"/>
    </location>
</feature>
<evidence type="ECO:0000256" key="2">
    <source>
        <dbReference type="SAM" id="Phobius"/>
    </source>
</evidence>
<keyword evidence="2" id="KW-0812">Transmembrane</keyword>
<proteinExistence type="predicted"/>
<evidence type="ECO:0000313" key="3">
    <source>
        <dbReference type="EMBL" id="CAB4930989.1"/>
    </source>
</evidence>
<accession>A0A6J7IIR1</accession>
<organism evidence="3">
    <name type="scientific">freshwater metagenome</name>
    <dbReference type="NCBI Taxonomy" id="449393"/>
    <lineage>
        <taxon>unclassified sequences</taxon>
        <taxon>metagenomes</taxon>
        <taxon>ecological metagenomes</taxon>
    </lineage>
</organism>
<feature type="region of interest" description="Disordered" evidence="1">
    <location>
        <begin position="115"/>
        <end position="149"/>
    </location>
</feature>
<keyword evidence="2" id="KW-0472">Membrane</keyword>
<dbReference type="AlphaFoldDB" id="A0A6J7IIR1"/>
<reference evidence="3" key="1">
    <citation type="submission" date="2020-05" db="EMBL/GenBank/DDBJ databases">
        <authorList>
            <person name="Chiriac C."/>
            <person name="Salcher M."/>
            <person name="Ghai R."/>
            <person name="Kavagutti S V."/>
        </authorList>
    </citation>
    <scope>NUCLEOTIDE SEQUENCE</scope>
</reference>
<gene>
    <name evidence="3" type="ORF">UFOPK3564_02373</name>
</gene>
<keyword evidence="2" id="KW-1133">Transmembrane helix</keyword>
<evidence type="ECO:0000256" key="1">
    <source>
        <dbReference type="SAM" id="MobiDB-lite"/>
    </source>
</evidence>
<name>A0A6J7IIR1_9ZZZZ</name>
<sequence>MSTTQIPALPREERELLHRLLRGASVQDVAWSGRVAPEQVLERARAVIYVSAPDLLAAVGESKARRITDLLLGLQSPGQAAGTEDLLRESADARRWALWVREYLADLYPHGPPPVEGLGDALPRPVEPPGRSSPRARRRARQQEEARKEARAIEAAGAAMFRPEALEHHRDGAGRIALPQFRAGRRVVALGVLMVLLVAVVGAGLAVRVPEYRTQVASVVPTPAGSRLLLPATAEDLERIEVGSRIRWQIGDEDGPTATVTAITRDRLTPERAEERYDLGASGAALVPTASRLVLAETDGRPLPVGTAGQARLEAADRPLLDLLRP</sequence>
<protein>
    <submittedName>
        <fullName evidence="3">Unannotated protein</fullName>
    </submittedName>
</protein>
<dbReference type="EMBL" id="CAFBMK010000163">
    <property type="protein sequence ID" value="CAB4930989.1"/>
    <property type="molecule type" value="Genomic_DNA"/>
</dbReference>